<keyword evidence="2" id="KW-1185">Reference proteome</keyword>
<reference evidence="1" key="2">
    <citation type="submission" date="2023-03" db="EMBL/GenBank/DDBJ databases">
        <authorList>
            <person name="Inwood S.N."/>
            <person name="Skelly J.G."/>
            <person name="Guhlin J."/>
            <person name="Harrop T.W.R."/>
            <person name="Goldson S.G."/>
            <person name="Dearden P.K."/>
        </authorList>
    </citation>
    <scope>NUCLEOTIDE SEQUENCE</scope>
    <source>
        <strain evidence="1">Irish</strain>
        <tissue evidence="1">Whole body</tissue>
    </source>
</reference>
<accession>A0AA39FBN3</accession>
<gene>
    <name evidence="1" type="ORF">PV328_004861</name>
</gene>
<evidence type="ECO:0000313" key="1">
    <source>
        <dbReference type="EMBL" id="KAK0166441.1"/>
    </source>
</evidence>
<dbReference type="EMBL" id="JAQQBS010001422">
    <property type="protein sequence ID" value="KAK0166441.1"/>
    <property type="molecule type" value="Genomic_DNA"/>
</dbReference>
<dbReference type="AlphaFoldDB" id="A0AA39FBN3"/>
<comment type="caution">
    <text evidence="1">The sequence shown here is derived from an EMBL/GenBank/DDBJ whole genome shotgun (WGS) entry which is preliminary data.</text>
</comment>
<protein>
    <submittedName>
        <fullName evidence="1">Uncharacterized protein</fullName>
    </submittedName>
</protein>
<proteinExistence type="predicted"/>
<reference evidence="1" key="1">
    <citation type="journal article" date="2023" name="bioRxiv">
        <title>Scaffold-level genome assemblies of two parasitoid biocontrol wasps reveal the parthenogenesis mechanism and an associated novel virus.</title>
        <authorList>
            <person name="Inwood S."/>
            <person name="Skelly J."/>
            <person name="Guhlin J."/>
            <person name="Harrop T."/>
            <person name="Goldson S."/>
            <person name="Dearden P."/>
        </authorList>
    </citation>
    <scope>NUCLEOTIDE SEQUENCE</scope>
    <source>
        <strain evidence="1">Irish</strain>
        <tissue evidence="1">Whole body</tissue>
    </source>
</reference>
<dbReference type="Proteomes" id="UP001168990">
    <property type="component" value="Unassembled WGS sequence"/>
</dbReference>
<evidence type="ECO:0000313" key="2">
    <source>
        <dbReference type="Proteomes" id="UP001168990"/>
    </source>
</evidence>
<organism evidence="1 2">
    <name type="scientific">Microctonus aethiopoides</name>
    <dbReference type="NCBI Taxonomy" id="144406"/>
    <lineage>
        <taxon>Eukaryota</taxon>
        <taxon>Metazoa</taxon>
        <taxon>Ecdysozoa</taxon>
        <taxon>Arthropoda</taxon>
        <taxon>Hexapoda</taxon>
        <taxon>Insecta</taxon>
        <taxon>Pterygota</taxon>
        <taxon>Neoptera</taxon>
        <taxon>Endopterygota</taxon>
        <taxon>Hymenoptera</taxon>
        <taxon>Apocrita</taxon>
        <taxon>Ichneumonoidea</taxon>
        <taxon>Braconidae</taxon>
        <taxon>Euphorinae</taxon>
        <taxon>Microctonus</taxon>
    </lineage>
</organism>
<name>A0AA39FBN3_9HYME</name>
<sequence>MKRSCSAPCLCDEDDNKRIKYLEPNTPNTREYLQLALAKVMELQRAVKDDTYVSDNTSDLGDSDTDEDLMREVLTKVFKDLPGSSSSVSSIIERATRPTPRELERIRAKSIQLSGYDTCRQVTLDFMKNIVKHTPKSDNDKPLNNQQAIQIQENNELFNNKNRRRETMSTDYEIRMRMLKSLDLHLAVKQRDYTLKLMRI</sequence>